<protein>
    <submittedName>
        <fullName evidence="10">Choline dehydrogenase</fullName>
    </submittedName>
</protein>
<evidence type="ECO:0000259" key="8">
    <source>
        <dbReference type="PROSITE" id="PS00623"/>
    </source>
</evidence>
<gene>
    <name evidence="10" type="ORF">EBO15_26035</name>
</gene>
<evidence type="ECO:0000259" key="9">
    <source>
        <dbReference type="PROSITE" id="PS00624"/>
    </source>
</evidence>
<accession>A0A3M2LSY6</accession>
<evidence type="ECO:0000313" key="10">
    <source>
        <dbReference type="EMBL" id="RMI40591.1"/>
    </source>
</evidence>
<dbReference type="InterPro" id="IPR007867">
    <property type="entry name" value="GMC_OxRtase_C"/>
</dbReference>
<evidence type="ECO:0000256" key="5">
    <source>
        <dbReference type="PIRSR" id="PIRSR000137-1"/>
    </source>
</evidence>
<feature type="domain" description="Glucose-methanol-choline oxidoreductase N-terminal" evidence="8">
    <location>
        <begin position="79"/>
        <end position="102"/>
    </location>
</feature>
<dbReference type="GO" id="GO:0016614">
    <property type="term" value="F:oxidoreductase activity, acting on CH-OH group of donors"/>
    <property type="evidence" value="ECO:0007669"/>
    <property type="project" value="InterPro"/>
</dbReference>
<evidence type="ECO:0000256" key="3">
    <source>
        <dbReference type="ARBA" id="ARBA00022630"/>
    </source>
</evidence>
<name>A0A3M2LSY6_9ACTN</name>
<keyword evidence="4 6" id="KW-0274">FAD</keyword>
<feature type="domain" description="Glucose-methanol-choline oxidoreductase N-terminal" evidence="9">
    <location>
        <begin position="253"/>
        <end position="267"/>
    </location>
</feature>
<dbReference type="InterPro" id="IPR036188">
    <property type="entry name" value="FAD/NAD-bd_sf"/>
</dbReference>
<dbReference type="Pfam" id="PF05199">
    <property type="entry name" value="GMC_oxred_C"/>
    <property type="match status" value="1"/>
</dbReference>
<evidence type="ECO:0000256" key="7">
    <source>
        <dbReference type="RuleBase" id="RU003968"/>
    </source>
</evidence>
<evidence type="ECO:0000313" key="11">
    <source>
        <dbReference type="Proteomes" id="UP000282674"/>
    </source>
</evidence>
<dbReference type="PANTHER" id="PTHR11552">
    <property type="entry name" value="GLUCOSE-METHANOL-CHOLINE GMC OXIDOREDUCTASE"/>
    <property type="match status" value="1"/>
</dbReference>
<feature type="active site" description="Proton acceptor" evidence="5">
    <location>
        <position position="505"/>
    </location>
</feature>
<comment type="caution">
    <text evidence="10">The sequence shown here is derived from an EMBL/GenBank/DDBJ whole genome shotgun (WGS) entry which is preliminary data.</text>
</comment>
<dbReference type="PIRSF" id="PIRSF000137">
    <property type="entry name" value="Alcohol_oxidase"/>
    <property type="match status" value="1"/>
</dbReference>
<comment type="cofactor">
    <cofactor evidence="1 6">
        <name>FAD</name>
        <dbReference type="ChEBI" id="CHEBI:57692"/>
    </cofactor>
</comment>
<evidence type="ECO:0000256" key="6">
    <source>
        <dbReference type="PIRSR" id="PIRSR000137-2"/>
    </source>
</evidence>
<dbReference type="PROSITE" id="PS00623">
    <property type="entry name" value="GMC_OXRED_1"/>
    <property type="match status" value="1"/>
</dbReference>
<dbReference type="Proteomes" id="UP000282674">
    <property type="component" value="Unassembled WGS sequence"/>
</dbReference>
<evidence type="ECO:0000256" key="4">
    <source>
        <dbReference type="ARBA" id="ARBA00022827"/>
    </source>
</evidence>
<comment type="similarity">
    <text evidence="2 7">Belongs to the GMC oxidoreductase family.</text>
</comment>
<dbReference type="OrthoDB" id="9785276at2"/>
<dbReference type="Gene3D" id="3.50.50.60">
    <property type="entry name" value="FAD/NAD(P)-binding domain"/>
    <property type="match status" value="1"/>
</dbReference>
<sequence length="528" mass="57162">MDYDYVIIGAGSAGAALAARLSEDSSVRVALLEAGGPDRQQEIRIPAAFTRLFKTTLDWNFQTVAQPGLDDREIYWPRGRMLGGSSSMNAMMWVRGTRADYDGWDVPGWTYDDVLPYFRRAEGRVGSNAGQIYGVDGPVTVSDQRDTNVTTRAFLETCEKAGLTRLDELNGPDLEGYSIVPVSQRRGRRWSTADAYLRPARRRRNLAVMTNAHVSRLLIEDGRAVGVRFARGGDPGARREVVTARREVVLCAGAVGSPHLLLLSGVGDPDHLREHGVQTVVERPGVGRHLQDHLAIMLLRHCPEPVTLVGAGGRADIARYLLLRRGPFTSNVGEGVAYARSGPEQAVPDLELVFAPVPLIGAGLVQPTEHGVTLGVVLLRPESSGRVGLASGDPFAKPLIDPGYLSAPGDLRRLVTGLRMGERLLDAEPVSRYATRPMTPLRDGDDDAALEDYVRANAETLYHPTGTCRMGTDEDSVVGPDLRVRGVDGLRVADASILPEIIRGHTNAPSVMVGEYAADIIRRAETGS</sequence>
<dbReference type="InterPro" id="IPR000172">
    <property type="entry name" value="GMC_OxRdtase_N"/>
</dbReference>
<dbReference type="InterPro" id="IPR012132">
    <property type="entry name" value="GMC_OxRdtase"/>
</dbReference>
<dbReference type="SUPFAM" id="SSF54373">
    <property type="entry name" value="FAD-linked reductases, C-terminal domain"/>
    <property type="match status" value="1"/>
</dbReference>
<reference evidence="10 11" key="1">
    <citation type="submission" date="2018-10" db="EMBL/GenBank/DDBJ databases">
        <title>Isolation from soil.</title>
        <authorList>
            <person name="Hu J."/>
        </authorList>
    </citation>
    <scope>NUCLEOTIDE SEQUENCE [LARGE SCALE GENOMIC DNA]</scope>
    <source>
        <strain evidence="10 11">NEAU-Ht49</strain>
    </source>
</reference>
<dbReference type="PROSITE" id="PS00624">
    <property type="entry name" value="GMC_OXRED_2"/>
    <property type="match status" value="1"/>
</dbReference>
<feature type="binding site" evidence="6">
    <location>
        <position position="214"/>
    </location>
    <ligand>
        <name>FAD</name>
        <dbReference type="ChEBI" id="CHEBI:57692"/>
    </ligand>
</feature>
<proteinExistence type="inferred from homology"/>
<dbReference type="Gene3D" id="3.30.560.10">
    <property type="entry name" value="Glucose Oxidase, domain 3"/>
    <property type="match status" value="1"/>
</dbReference>
<evidence type="ECO:0000256" key="2">
    <source>
        <dbReference type="ARBA" id="ARBA00010790"/>
    </source>
</evidence>
<feature type="active site" description="Proton donor" evidence="5">
    <location>
        <position position="463"/>
    </location>
</feature>
<dbReference type="RefSeq" id="WP_122197070.1">
    <property type="nucleotide sequence ID" value="NZ_JBHSKC010000005.1"/>
</dbReference>
<dbReference type="SUPFAM" id="SSF51905">
    <property type="entry name" value="FAD/NAD(P)-binding domain"/>
    <property type="match status" value="1"/>
</dbReference>
<dbReference type="PANTHER" id="PTHR11552:SF147">
    <property type="entry name" value="CHOLINE DEHYDROGENASE, MITOCHONDRIAL"/>
    <property type="match status" value="1"/>
</dbReference>
<dbReference type="EMBL" id="RFFG01000052">
    <property type="protein sequence ID" value="RMI40591.1"/>
    <property type="molecule type" value="Genomic_DNA"/>
</dbReference>
<keyword evidence="3 7" id="KW-0285">Flavoprotein</keyword>
<dbReference type="Pfam" id="PF00732">
    <property type="entry name" value="GMC_oxred_N"/>
    <property type="match status" value="1"/>
</dbReference>
<evidence type="ECO:0000256" key="1">
    <source>
        <dbReference type="ARBA" id="ARBA00001974"/>
    </source>
</evidence>
<dbReference type="AlphaFoldDB" id="A0A3M2LSY6"/>
<organism evidence="10 11">
    <name type="scientific">Actinomadura harenae</name>
    <dbReference type="NCBI Taxonomy" id="2483351"/>
    <lineage>
        <taxon>Bacteria</taxon>
        <taxon>Bacillati</taxon>
        <taxon>Actinomycetota</taxon>
        <taxon>Actinomycetes</taxon>
        <taxon>Streptosporangiales</taxon>
        <taxon>Thermomonosporaceae</taxon>
        <taxon>Actinomadura</taxon>
    </lineage>
</organism>
<dbReference type="GO" id="GO:0050660">
    <property type="term" value="F:flavin adenine dinucleotide binding"/>
    <property type="evidence" value="ECO:0007669"/>
    <property type="project" value="InterPro"/>
</dbReference>
<keyword evidence="11" id="KW-1185">Reference proteome</keyword>